<protein>
    <recommendedName>
        <fullName evidence="2">SAM domain-containing protein</fullName>
    </recommendedName>
</protein>
<proteinExistence type="predicted"/>
<dbReference type="OrthoDB" id="2390104at2759"/>
<feature type="region of interest" description="Disordered" evidence="1">
    <location>
        <begin position="257"/>
        <end position="329"/>
    </location>
</feature>
<feature type="compositionally biased region" description="Basic and acidic residues" evidence="1">
    <location>
        <begin position="488"/>
        <end position="540"/>
    </location>
</feature>
<accession>A0A2A2KK80</accession>
<feature type="region of interest" description="Disordered" evidence="1">
    <location>
        <begin position="597"/>
        <end position="672"/>
    </location>
</feature>
<sequence length="748" mass="83880">MNTGPTPGNQQFAAPSSRPVVPQGVSPAGRPPQLQAQNQQVNLQQQLNAQNANQLQQNRQRQAMNQARIPPNSLAQGQTIVQQGGIYMRPPQLVANNQGIRDLQPVGTVQFGGNVINPQLVGPMFVTPNGQPVRQIVTSNQNIVRLPNGTAVLAGPQQFIGPANGNGPPQAYAATLQAGPNQQHQIVLYNPQMCVPTSMMYVPQPSAGTQQAAIQQISTISPNMHPILTQQLAQQAQSNQSPVNQAQQPPALQIALTPSQQQKAPEVAKVEPFPHVSKEAASSKESPFSDCPTLKPANAEDAEETDEPPPLLDRVSGDDVVKSSESKESYKEMPTIDAIEEKFIMEAMEFKNRNVVPKRSLVHEIDGIVFEESSTPFPVTQLKQKLKLGKGRFIKEPLEFKPTRKERHHVDKDEDEEMHQEQDGRRRRQRRMFGKEDDSSQKRIMTRARRSDGKEKDEPTTSREYRNDRDRKEERDDRKGDKPKKRRTNELEKLLHMDFGPKEGGKRLLAEMENKKRSSGGEKEDEDQKKKSSPGDEEKRRGKRSRDMEEDNSNDGIKREEDSEEADNSYCLWCKKLINNSNNQSSVQFCSNECRKRKIASKRDRPDTAQSHSREIQQQQSTPPISSLSRPYPLSSPTAAHLERSSSAASSDRSPNDPPHSAASISDSTPRETFEIDRPWREWNIDEVAQWVLFITSSEAASEAFRSQEIDGSVLAMIKVEELKENFQLKFGPYKKLESALLSLRSQS</sequence>
<feature type="compositionally biased region" description="Polar residues" evidence="1">
    <location>
        <begin position="1"/>
        <end position="14"/>
    </location>
</feature>
<name>A0A2A2KK80_9BILA</name>
<feature type="region of interest" description="Disordered" evidence="1">
    <location>
        <begin position="1"/>
        <end position="36"/>
    </location>
</feature>
<keyword evidence="4" id="KW-1185">Reference proteome</keyword>
<dbReference type="PROSITE" id="PS50105">
    <property type="entry name" value="SAM_DOMAIN"/>
    <property type="match status" value="1"/>
</dbReference>
<comment type="caution">
    <text evidence="3">The sequence shown here is derived from an EMBL/GenBank/DDBJ whole genome shotgun (WGS) entry which is preliminary data.</text>
</comment>
<feature type="domain" description="SAM" evidence="2">
    <location>
        <begin position="683"/>
        <end position="747"/>
    </location>
</feature>
<feature type="compositionally biased region" description="Basic and acidic residues" evidence="1">
    <location>
        <begin position="449"/>
        <end position="480"/>
    </location>
</feature>
<dbReference type="STRING" id="2018661.A0A2A2KK80"/>
<dbReference type="InterPro" id="IPR013761">
    <property type="entry name" value="SAM/pointed_sf"/>
</dbReference>
<feature type="compositionally biased region" description="Basic and acidic residues" evidence="1">
    <location>
        <begin position="601"/>
        <end position="615"/>
    </location>
</feature>
<feature type="compositionally biased region" description="Basic and acidic residues" evidence="1">
    <location>
        <begin position="397"/>
        <end position="412"/>
    </location>
</feature>
<feature type="compositionally biased region" description="Low complexity" evidence="1">
    <location>
        <begin position="616"/>
        <end position="637"/>
    </location>
</feature>
<feature type="compositionally biased region" description="Basic and acidic residues" evidence="1">
    <location>
        <begin position="315"/>
        <end position="329"/>
    </location>
</feature>
<evidence type="ECO:0000313" key="3">
    <source>
        <dbReference type="EMBL" id="PAV74446.1"/>
    </source>
</evidence>
<evidence type="ECO:0000313" key="4">
    <source>
        <dbReference type="Proteomes" id="UP000218231"/>
    </source>
</evidence>
<evidence type="ECO:0000256" key="1">
    <source>
        <dbReference type="SAM" id="MobiDB-lite"/>
    </source>
</evidence>
<dbReference type="InterPro" id="IPR001660">
    <property type="entry name" value="SAM"/>
</dbReference>
<gene>
    <name evidence="3" type="ORF">WR25_02436</name>
</gene>
<dbReference type="AlphaFoldDB" id="A0A2A2KK80"/>
<dbReference type="Gene3D" id="1.10.150.50">
    <property type="entry name" value="Transcription Factor, Ets-1"/>
    <property type="match status" value="1"/>
</dbReference>
<feature type="region of interest" description="Disordered" evidence="1">
    <location>
        <begin position="397"/>
        <end position="565"/>
    </location>
</feature>
<dbReference type="EMBL" id="LIAE01008330">
    <property type="protein sequence ID" value="PAV74446.1"/>
    <property type="molecule type" value="Genomic_DNA"/>
</dbReference>
<reference evidence="3 4" key="1">
    <citation type="journal article" date="2017" name="Curr. Biol.">
        <title>Genome architecture and evolution of a unichromosomal asexual nematode.</title>
        <authorList>
            <person name="Fradin H."/>
            <person name="Zegar C."/>
            <person name="Gutwein M."/>
            <person name="Lucas J."/>
            <person name="Kovtun M."/>
            <person name="Corcoran D."/>
            <person name="Baugh L.R."/>
            <person name="Kiontke K."/>
            <person name="Gunsalus K."/>
            <person name="Fitch D.H."/>
            <person name="Piano F."/>
        </authorList>
    </citation>
    <scope>NUCLEOTIDE SEQUENCE [LARGE SCALE GENOMIC DNA]</scope>
    <source>
        <strain evidence="3">PF1309</strain>
    </source>
</reference>
<organism evidence="3 4">
    <name type="scientific">Diploscapter pachys</name>
    <dbReference type="NCBI Taxonomy" id="2018661"/>
    <lineage>
        <taxon>Eukaryota</taxon>
        <taxon>Metazoa</taxon>
        <taxon>Ecdysozoa</taxon>
        <taxon>Nematoda</taxon>
        <taxon>Chromadorea</taxon>
        <taxon>Rhabditida</taxon>
        <taxon>Rhabditina</taxon>
        <taxon>Rhabditomorpha</taxon>
        <taxon>Rhabditoidea</taxon>
        <taxon>Rhabditidae</taxon>
        <taxon>Diploscapter</taxon>
    </lineage>
</organism>
<dbReference type="Proteomes" id="UP000218231">
    <property type="component" value="Unassembled WGS sequence"/>
</dbReference>
<evidence type="ECO:0000259" key="2">
    <source>
        <dbReference type="PROSITE" id="PS50105"/>
    </source>
</evidence>
<dbReference type="SUPFAM" id="SSF47769">
    <property type="entry name" value="SAM/Pointed domain"/>
    <property type="match status" value="1"/>
</dbReference>